<dbReference type="AlphaFoldDB" id="S9TJX3"/>
<feature type="region of interest" description="Disordered" evidence="1">
    <location>
        <begin position="1"/>
        <end position="23"/>
    </location>
</feature>
<protein>
    <submittedName>
        <fullName evidence="2">Uncharacterized protein</fullName>
    </submittedName>
</protein>
<accession>S9TJX3</accession>
<sequence length="88" mass="9980">MKKLHADNKKQKAGIDGTDSDEGKNTAFVASVHQERNQCSVLLLWSLSLSLSRRGAQGGQNRRMLTVHKQGVRRRLKTKTWNLPLQQK</sequence>
<evidence type="ECO:0000313" key="3">
    <source>
        <dbReference type="Proteomes" id="UP000015354"/>
    </source>
</evidence>
<evidence type="ECO:0000256" key="1">
    <source>
        <dbReference type="SAM" id="MobiDB-lite"/>
    </source>
</evidence>
<comment type="caution">
    <text evidence="2">The sequence shown here is derived from an EMBL/GenBank/DDBJ whole genome shotgun (WGS) entry which is preliminary data.</text>
</comment>
<dbReference type="EMBL" id="ATMH01009914">
    <property type="protein sequence ID" value="EPY18457.1"/>
    <property type="molecule type" value="Genomic_DNA"/>
</dbReference>
<organism evidence="2 3">
    <name type="scientific">Strigomonas culicis</name>
    <dbReference type="NCBI Taxonomy" id="28005"/>
    <lineage>
        <taxon>Eukaryota</taxon>
        <taxon>Discoba</taxon>
        <taxon>Euglenozoa</taxon>
        <taxon>Kinetoplastea</taxon>
        <taxon>Metakinetoplastina</taxon>
        <taxon>Trypanosomatida</taxon>
        <taxon>Trypanosomatidae</taxon>
        <taxon>Strigomonadinae</taxon>
        <taxon>Strigomonas</taxon>
    </lineage>
</organism>
<evidence type="ECO:0000313" key="2">
    <source>
        <dbReference type="EMBL" id="EPY18457.1"/>
    </source>
</evidence>
<keyword evidence="3" id="KW-1185">Reference proteome</keyword>
<dbReference type="Proteomes" id="UP000015354">
    <property type="component" value="Unassembled WGS sequence"/>
</dbReference>
<feature type="compositionally biased region" description="Basic and acidic residues" evidence="1">
    <location>
        <begin position="1"/>
        <end position="10"/>
    </location>
</feature>
<reference evidence="2 3" key="1">
    <citation type="journal article" date="2013" name="PLoS ONE">
        <title>Predicting the Proteins of Angomonas deanei, Strigomonas culicis and Their Respective Endosymbionts Reveals New Aspects of the Trypanosomatidae Family.</title>
        <authorList>
            <person name="Motta M.C."/>
            <person name="Martins A.C."/>
            <person name="de Souza S.S."/>
            <person name="Catta-Preta C.M."/>
            <person name="Silva R."/>
            <person name="Klein C.C."/>
            <person name="de Almeida L.G."/>
            <person name="de Lima Cunha O."/>
            <person name="Ciapina L.P."/>
            <person name="Brocchi M."/>
            <person name="Colabardini A.C."/>
            <person name="de Araujo Lima B."/>
            <person name="Machado C.R."/>
            <person name="de Almeida Soares C.M."/>
            <person name="Probst C.M."/>
            <person name="de Menezes C.B."/>
            <person name="Thompson C.E."/>
            <person name="Bartholomeu D.C."/>
            <person name="Gradia D.F."/>
            <person name="Pavoni D.P."/>
            <person name="Grisard E.C."/>
            <person name="Fantinatti-Garboggini F."/>
            <person name="Marchini F.K."/>
            <person name="Rodrigues-Luiz G.F."/>
            <person name="Wagner G."/>
            <person name="Goldman G.H."/>
            <person name="Fietto J.L."/>
            <person name="Elias M.C."/>
            <person name="Goldman M.H."/>
            <person name="Sagot M.F."/>
            <person name="Pereira M."/>
            <person name="Stoco P.H."/>
            <person name="de Mendonca-Neto R.P."/>
            <person name="Teixeira S.M."/>
            <person name="Maciel T.E."/>
            <person name="de Oliveira Mendes T.A."/>
            <person name="Urmenyi T.P."/>
            <person name="de Souza W."/>
            <person name="Schenkman S."/>
            <person name="de Vasconcelos A.T."/>
        </authorList>
    </citation>
    <scope>NUCLEOTIDE SEQUENCE [LARGE SCALE GENOMIC DNA]</scope>
</reference>
<gene>
    <name evidence="2" type="ORF">STCU_09968</name>
</gene>
<name>S9TJX3_9TRYP</name>
<proteinExistence type="predicted"/>